<keyword evidence="3" id="KW-1185">Reference proteome</keyword>
<sequence length="85" mass="9798">MTSNILDYTNIVDVIASRYKNHYILFIFQIATFLLIIALAAFTHICYPGTVIYGFWRLVCELFVITLQLEFDLGMSNLLELSKSI</sequence>
<accession>A0A3D9UCM3</accession>
<keyword evidence="1" id="KW-0812">Transmembrane</keyword>
<dbReference type="EMBL" id="QTUB01000001">
    <property type="protein sequence ID" value="REF27129.1"/>
    <property type="molecule type" value="Genomic_DNA"/>
</dbReference>
<dbReference type="Proteomes" id="UP000256294">
    <property type="component" value="Unassembled WGS sequence"/>
</dbReference>
<dbReference type="AlphaFoldDB" id="A0A3D9UCM3"/>
<keyword evidence="1" id="KW-1133">Transmembrane helix</keyword>
<keyword evidence="1" id="KW-0472">Membrane</keyword>
<reference evidence="2 3" key="1">
    <citation type="submission" date="2018-08" db="EMBL/GenBank/DDBJ databases">
        <title>Genomic Encyclopedia of Archaeal and Bacterial Type Strains, Phase II (KMG-II): from individual species to whole genera.</title>
        <authorList>
            <person name="Goeker M."/>
        </authorList>
    </citation>
    <scope>NUCLEOTIDE SEQUENCE [LARGE SCALE GENOMIC DNA]</scope>
    <source>
        <strain evidence="2 3">DSM 17905</strain>
    </source>
</reference>
<organism evidence="2 3">
    <name type="scientific">Xenorhabdus cabanillasii</name>
    <dbReference type="NCBI Taxonomy" id="351673"/>
    <lineage>
        <taxon>Bacteria</taxon>
        <taxon>Pseudomonadati</taxon>
        <taxon>Pseudomonadota</taxon>
        <taxon>Gammaproteobacteria</taxon>
        <taxon>Enterobacterales</taxon>
        <taxon>Morganellaceae</taxon>
        <taxon>Xenorhabdus</taxon>
    </lineage>
</organism>
<gene>
    <name evidence="2" type="ORF">BDD26_1870</name>
</gene>
<feature type="transmembrane region" description="Helical" evidence="1">
    <location>
        <begin position="23"/>
        <end position="45"/>
    </location>
</feature>
<comment type="caution">
    <text evidence="2">The sequence shown here is derived from an EMBL/GenBank/DDBJ whole genome shotgun (WGS) entry which is preliminary data.</text>
</comment>
<evidence type="ECO:0000256" key="1">
    <source>
        <dbReference type="SAM" id="Phobius"/>
    </source>
</evidence>
<protein>
    <submittedName>
        <fullName evidence="2">Uncharacterized protein</fullName>
    </submittedName>
</protein>
<evidence type="ECO:0000313" key="2">
    <source>
        <dbReference type="EMBL" id="REF27129.1"/>
    </source>
</evidence>
<name>A0A3D9UCM3_9GAMM</name>
<evidence type="ECO:0000313" key="3">
    <source>
        <dbReference type="Proteomes" id="UP000256294"/>
    </source>
</evidence>
<proteinExistence type="predicted"/>